<sequence>MPDASLSVVGSGLPRRGVLTAGALALLAGCSRTGAGPETRTTPSGPTSSATTAAEVDPDAPTRAQVAALLTRRADGLRRGDAAASSAVYAAAVREAVAAVDARAAALGLAEVDLTLLDVRPVDASAAGAASGNTSGAAGDGERTPVPTHEAAVATAVRITGEGRAAGGTQRVGLVRSAGGDAEGGGDWVLVPAVEPGVPQPWELGDVEARRVDTGVVVRVAVGAEDGGTAEATDRADQLSANVAEDLPDATARVRRHWGTDWPDGTAVVVCSTPVAAGRLAGVDAERALALDALAVGLDGTLPGGGPAGVRVVVQPSGFGALSRLGQQVTLTHELVHVAARAGTTASLPVWLVEGYADHVARLDRGLDPRRLAVALLDAVAAGRSPEVPDETAYASTDPAELQIAYASGWTLVTSAARAVGTPAVTAFYRDLARPTGPAPDPADLPDRVDAAARRHLGASFAEVRDRWVAEVRGGLADWT</sequence>
<protein>
    <recommendedName>
        <fullName evidence="4">Basic secretory peptidase family protein</fullName>
    </recommendedName>
</protein>
<dbReference type="Proteomes" id="UP001589748">
    <property type="component" value="Unassembled WGS sequence"/>
</dbReference>
<organism evidence="2 3">
    <name type="scientific">Kineococcus gynurae</name>
    <dbReference type="NCBI Taxonomy" id="452979"/>
    <lineage>
        <taxon>Bacteria</taxon>
        <taxon>Bacillati</taxon>
        <taxon>Actinomycetota</taxon>
        <taxon>Actinomycetes</taxon>
        <taxon>Kineosporiales</taxon>
        <taxon>Kineosporiaceae</taxon>
        <taxon>Kineococcus</taxon>
    </lineage>
</organism>
<accession>A0ABV5LUE3</accession>
<dbReference type="RefSeq" id="WP_380137968.1">
    <property type="nucleotide sequence ID" value="NZ_JBHLUI010000008.1"/>
</dbReference>
<feature type="compositionally biased region" description="Low complexity" evidence="1">
    <location>
        <begin position="36"/>
        <end position="55"/>
    </location>
</feature>
<proteinExistence type="predicted"/>
<feature type="region of interest" description="Disordered" evidence="1">
    <location>
        <begin position="32"/>
        <end position="59"/>
    </location>
</feature>
<evidence type="ECO:0008006" key="4">
    <source>
        <dbReference type="Google" id="ProtNLM"/>
    </source>
</evidence>
<feature type="region of interest" description="Disordered" evidence="1">
    <location>
        <begin position="126"/>
        <end position="146"/>
    </location>
</feature>
<comment type="caution">
    <text evidence="2">The sequence shown here is derived from an EMBL/GenBank/DDBJ whole genome shotgun (WGS) entry which is preliminary data.</text>
</comment>
<evidence type="ECO:0000256" key="1">
    <source>
        <dbReference type="SAM" id="MobiDB-lite"/>
    </source>
</evidence>
<gene>
    <name evidence="2" type="ORF">ACFFVI_12115</name>
</gene>
<keyword evidence="3" id="KW-1185">Reference proteome</keyword>
<name>A0ABV5LUE3_9ACTN</name>
<feature type="compositionally biased region" description="Low complexity" evidence="1">
    <location>
        <begin position="126"/>
        <end position="137"/>
    </location>
</feature>
<evidence type="ECO:0000313" key="2">
    <source>
        <dbReference type="EMBL" id="MFB9377712.1"/>
    </source>
</evidence>
<evidence type="ECO:0000313" key="3">
    <source>
        <dbReference type="Proteomes" id="UP001589748"/>
    </source>
</evidence>
<reference evidence="2 3" key="1">
    <citation type="submission" date="2024-09" db="EMBL/GenBank/DDBJ databases">
        <authorList>
            <person name="Sun Q."/>
            <person name="Mori K."/>
        </authorList>
    </citation>
    <scope>NUCLEOTIDE SEQUENCE [LARGE SCALE GENOMIC DNA]</scope>
    <source>
        <strain evidence="2 3">TISTR 1856</strain>
    </source>
</reference>
<dbReference type="EMBL" id="JBHMDM010000007">
    <property type="protein sequence ID" value="MFB9377712.1"/>
    <property type="molecule type" value="Genomic_DNA"/>
</dbReference>